<dbReference type="EMBL" id="JACHXK010000018">
    <property type="protein sequence ID" value="MBB3113379.1"/>
    <property type="molecule type" value="Genomic_DNA"/>
</dbReference>
<name>A0A7W5B3A4_9BACL</name>
<dbReference type="Proteomes" id="UP000570361">
    <property type="component" value="Unassembled WGS sequence"/>
</dbReference>
<dbReference type="AlphaFoldDB" id="A0A7W5B3A4"/>
<organism evidence="1 2">
    <name type="scientific">Paenibacillus phyllosphaerae</name>
    <dbReference type="NCBI Taxonomy" id="274593"/>
    <lineage>
        <taxon>Bacteria</taxon>
        <taxon>Bacillati</taxon>
        <taxon>Bacillota</taxon>
        <taxon>Bacilli</taxon>
        <taxon>Bacillales</taxon>
        <taxon>Paenibacillaceae</taxon>
        <taxon>Paenibacillus</taxon>
    </lineage>
</organism>
<proteinExistence type="predicted"/>
<evidence type="ECO:0000313" key="1">
    <source>
        <dbReference type="EMBL" id="MBB3113379.1"/>
    </source>
</evidence>
<evidence type="ECO:0000313" key="2">
    <source>
        <dbReference type="Proteomes" id="UP000570361"/>
    </source>
</evidence>
<sequence>MPCFLFRLSFGPGERYDEELRDLITHQVSLAFRLTINETSRDNGGDLGWFGIPGHEVIGIVDEFGQGLTKKTAEIFLDSLQQQNVRETSARLACSPPPSLR</sequence>
<accession>A0A7W5B3A4</accession>
<comment type="caution">
    <text evidence="1">The sequence shown here is derived from an EMBL/GenBank/DDBJ whole genome shotgun (WGS) entry which is preliminary data.</text>
</comment>
<keyword evidence="2" id="KW-1185">Reference proteome</keyword>
<reference evidence="1 2" key="1">
    <citation type="submission" date="2020-08" db="EMBL/GenBank/DDBJ databases">
        <title>Genomic Encyclopedia of Type Strains, Phase III (KMG-III): the genomes of soil and plant-associated and newly described type strains.</title>
        <authorList>
            <person name="Whitman W."/>
        </authorList>
    </citation>
    <scope>NUCLEOTIDE SEQUENCE [LARGE SCALE GENOMIC DNA]</scope>
    <source>
        <strain evidence="1 2">CECT 5862</strain>
    </source>
</reference>
<gene>
    <name evidence="1" type="ORF">FHS18_005491</name>
</gene>
<protein>
    <submittedName>
        <fullName evidence="1">Uncharacterized protein</fullName>
    </submittedName>
</protein>